<reference evidence="4" key="1">
    <citation type="journal article" date="2019" name="Int. J. Syst. Evol. Microbiol.">
        <title>The Global Catalogue of Microorganisms (GCM) 10K type strain sequencing project: providing services to taxonomists for standard genome sequencing and annotation.</title>
        <authorList>
            <consortium name="The Broad Institute Genomics Platform"/>
            <consortium name="The Broad Institute Genome Sequencing Center for Infectious Disease"/>
            <person name="Wu L."/>
            <person name="Ma J."/>
        </authorList>
    </citation>
    <scope>NUCLEOTIDE SEQUENCE [LARGE SCALE GENOMIC DNA]</scope>
    <source>
        <strain evidence="4">JCM 11650</strain>
    </source>
</reference>
<sequence>MTPEEARRRLHEELAKREYADSEGFVAWVLHRLELWFTALMDGVRASSVIQGSLAVLSALVLVAVVVLVLRRTGLLRRSAGLAVSSSLVAESALTGAELREAAAQALTEHRADDATVLALRALVRDLDERTLLEADEGLTAHEAAAVAARFFPDLRHRLDRGATAFDTAAYSSRSAQLKDGEDLLRLAEYVAQSAPDLDAAPAPSPAVTAP</sequence>
<evidence type="ECO:0000259" key="2">
    <source>
        <dbReference type="Pfam" id="PF13559"/>
    </source>
</evidence>
<comment type="caution">
    <text evidence="3">The sequence shown here is derived from an EMBL/GenBank/DDBJ whole genome shotgun (WGS) entry which is preliminary data.</text>
</comment>
<evidence type="ECO:0000313" key="3">
    <source>
        <dbReference type="EMBL" id="MFD1836478.1"/>
    </source>
</evidence>
<name>A0ABW4Q461_9MICO</name>
<keyword evidence="1" id="KW-1133">Transmembrane helix</keyword>
<feature type="transmembrane region" description="Helical" evidence="1">
    <location>
        <begin position="49"/>
        <end position="70"/>
    </location>
</feature>
<protein>
    <submittedName>
        <fullName evidence="3">DUF4129 domain-containing protein</fullName>
    </submittedName>
</protein>
<gene>
    <name evidence="3" type="ORF">ACFSDA_15540</name>
</gene>
<evidence type="ECO:0000256" key="1">
    <source>
        <dbReference type="SAM" id="Phobius"/>
    </source>
</evidence>
<feature type="domain" description="Protein-glutamine gamma-glutamyltransferase-like C-terminal" evidence="2">
    <location>
        <begin position="119"/>
        <end position="188"/>
    </location>
</feature>
<proteinExistence type="predicted"/>
<dbReference type="RefSeq" id="WP_343905983.1">
    <property type="nucleotide sequence ID" value="NZ_BAAAIS010000003.1"/>
</dbReference>
<keyword evidence="1" id="KW-0472">Membrane</keyword>
<dbReference type="Proteomes" id="UP001597280">
    <property type="component" value="Unassembled WGS sequence"/>
</dbReference>
<evidence type="ECO:0000313" key="4">
    <source>
        <dbReference type="Proteomes" id="UP001597280"/>
    </source>
</evidence>
<dbReference type="InterPro" id="IPR025403">
    <property type="entry name" value="TgpA-like_C"/>
</dbReference>
<dbReference type="Pfam" id="PF13559">
    <property type="entry name" value="DUF4129"/>
    <property type="match status" value="1"/>
</dbReference>
<keyword evidence="4" id="KW-1185">Reference proteome</keyword>
<accession>A0ABW4Q461</accession>
<keyword evidence="1" id="KW-0812">Transmembrane</keyword>
<organism evidence="3 4">
    <name type="scientific">Brachybacterium rhamnosum</name>
    <dbReference type="NCBI Taxonomy" id="173361"/>
    <lineage>
        <taxon>Bacteria</taxon>
        <taxon>Bacillati</taxon>
        <taxon>Actinomycetota</taxon>
        <taxon>Actinomycetes</taxon>
        <taxon>Micrococcales</taxon>
        <taxon>Dermabacteraceae</taxon>
        <taxon>Brachybacterium</taxon>
    </lineage>
</organism>
<dbReference type="EMBL" id="JBHUFL010000003">
    <property type="protein sequence ID" value="MFD1836478.1"/>
    <property type="molecule type" value="Genomic_DNA"/>
</dbReference>